<dbReference type="AlphaFoldDB" id="A0AA41H7G4"/>
<evidence type="ECO:0000256" key="2">
    <source>
        <dbReference type="SAM" id="Phobius"/>
    </source>
</evidence>
<dbReference type="Proteomes" id="UP001155901">
    <property type="component" value="Unassembled WGS sequence"/>
</dbReference>
<keyword evidence="2" id="KW-1133">Transmembrane helix</keyword>
<protein>
    <submittedName>
        <fullName evidence="3">Uncharacterized protein</fullName>
    </submittedName>
</protein>
<dbReference type="EMBL" id="JAHTGR010000012">
    <property type="protein sequence ID" value="MBV6323482.1"/>
    <property type="molecule type" value="Genomic_DNA"/>
</dbReference>
<feature type="transmembrane region" description="Helical" evidence="2">
    <location>
        <begin position="38"/>
        <end position="57"/>
    </location>
</feature>
<feature type="region of interest" description="Disordered" evidence="1">
    <location>
        <begin position="109"/>
        <end position="153"/>
    </location>
</feature>
<evidence type="ECO:0000313" key="4">
    <source>
        <dbReference type="Proteomes" id="UP001155901"/>
    </source>
</evidence>
<reference evidence="3" key="1">
    <citation type="submission" date="2021-07" db="EMBL/GenBank/DDBJ databases">
        <title>Characterization of violacein-producing bacteria and related species.</title>
        <authorList>
            <person name="Wilson H.S."/>
            <person name="De Leon M.E."/>
        </authorList>
    </citation>
    <scope>NUCLEOTIDE SEQUENCE</scope>
    <source>
        <strain evidence="3">HSC-15S17</strain>
    </source>
</reference>
<keyword evidence="2" id="KW-0812">Transmembrane</keyword>
<name>A0AA41H7G4_9BURK</name>
<gene>
    <name evidence="3" type="ORF">KVP70_21330</name>
</gene>
<evidence type="ECO:0000256" key="1">
    <source>
        <dbReference type="SAM" id="MobiDB-lite"/>
    </source>
</evidence>
<proteinExistence type="predicted"/>
<feature type="compositionally biased region" description="Low complexity" evidence="1">
    <location>
        <begin position="120"/>
        <end position="153"/>
    </location>
</feature>
<organism evidence="3 4">
    <name type="scientific">Duganella violaceipulchra</name>
    <dbReference type="NCBI Taxonomy" id="2849652"/>
    <lineage>
        <taxon>Bacteria</taxon>
        <taxon>Pseudomonadati</taxon>
        <taxon>Pseudomonadota</taxon>
        <taxon>Betaproteobacteria</taxon>
        <taxon>Burkholderiales</taxon>
        <taxon>Oxalobacteraceae</taxon>
        <taxon>Telluria group</taxon>
        <taxon>Duganella</taxon>
    </lineage>
</organism>
<comment type="caution">
    <text evidence="3">The sequence shown here is derived from an EMBL/GenBank/DDBJ whole genome shotgun (WGS) entry which is preliminary data.</text>
</comment>
<evidence type="ECO:0000313" key="3">
    <source>
        <dbReference type="EMBL" id="MBV6323482.1"/>
    </source>
</evidence>
<keyword evidence="2" id="KW-0472">Membrane</keyword>
<accession>A0AA41H7G4</accession>
<sequence length="251" mass="25861">MSSNRVAADGGKRILAHLEHGPKTASKPARTSGWTIDGWTIGLGLLVLTICMVAWLVHDDTLTPSSFAHSRSSVRTHFERRPIEAVEPQAAASPPAVQAAAIVNESITRPVPTPAPASHPPSTATAPPPHTLASSEAPHAAGPAHRQAGAASTAAAPAARLPVARPAVAATAAAPGDTDVALLAALVAHSNKPAAVLPERSRDVVERQEGDSTAQLLARCKQLGLIEGMLCRSRICSGRWDADPACNAPSH</sequence>